<dbReference type="EMBL" id="UZAN01055067">
    <property type="protein sequence ID" value="VDP90705.1"/>
    <property type="molecule type" value="Genomic_DNA"/>
</dbReference>
<evidence type="ECO:0000313" key="4">
    <source>
        <dbReference type="Proteomes" id="UP000272942"/>
    </source>
</evidence>
<organism evidence="5">
    <name type="scientific">Echinostoma caproni</name>
    <dbReference type="NCBI Taxonomy" id="27848"/>
    <lineage>
        <taxon>Eukaryota</taxon>
        <taxon>Metazoa</taxon>
        <taxon>Spiralia</taxon>
        <taxon>Lophotrochozoa</taxon>
        <taxon>Platyhelminthes</taxon>
        <taxon>Trematoda</taxon>
        <taxon>Digenea</taxon>
        <taxon>Plagiorchiida</taxon>
        <taxon>Echinostomata</taxon>
        <taxon>Echinostomatoidea</taxon>
        <taxon>Echinostomatidae</taxon>
        <taxon>Echinostoma</taxon>
    </lineage>
</organism>
<keyword evidence="4" id="KW-1185">Reference proteome</keyword>
<sequence>MIRTCRSLSLSSRLHTVAWNHLVPKNEAYVAGKWTAAASGKTFPVFNPVDHTELCRVPAMSSAEVHLAIQSAKTAQSLWAKRSTEERASIIRDWARGIFENRDALAHLITAENVGLVVAVKKEMTEGQPGALKKRTMKDTAVLKKNAFRLYLGRSY</sequence>
<name>A0A183B2J8_9TREM</name>
<dbReference type="OrthoDB" id="310895at2759"/>
<protein>
    <submittedName>
        <fullName evidence="5">Aldedh domain-containing protein</fullName>
    </submittedName>
</protein>
<dbReference type="GO" id="GO:0004777">
    <property type="term" value="F:succinate-semialdehyde dehydrogenase (NAD+) activity"/>
    <property type="evidence" value="ECO:0007669"/>
    <property type="project" value="TreeGrafter"/>
</dbReference>
<dbReference type="InterPro" id="IPR016162">
    <property type="entry name" value="Ald_DH_N"/>
</dbReference>
<keyword evidence="1" id="KW-0560">Oxidoreductase</keyword>
<gene>
    <name evidence="3" type="ORF">ECPE_LOCUS13433</name>
</gene>
<reference evidence="3 4" key="2">
    <citation type="submission" date="2018-11" db="EMBL/GenBank/DDBJ databases">
        <authorList>
            <consortium name="Pathogen Informatics"/>
        </authorList>
    </citation>
    <scope>NUCLEOTIDE SEQUENCE [LARGE SCALE GENOMIC DNA]</scope>
    <source>
        <strain evidence="3 4">Egypt</strain>
    </source>
</reference>
<accession>A0A183B2J8</accession>
<dbReference type="InterPro" id="IPR016161">
    <property type="entry name" value="Ald_DH/histidinol_DH"/>
</dbReference>
<feature type="domain" description="Aldehyde dehydrogenase" evidence="2">
    <location>
        <begin position="34"/>
        <end position="124"/>
    </location>
</feature>
<dbReference type="Gene3D" id="3.40.605.10">
    <property type="entry name" value="Aldehyde Dehydrogenase, Chain A, domain 1"/>
    <property type="match status" value="1"/>
</dbReference>
<dbReference type="GO" id="GO:0009450">
    <property type="term" value="P:gamma-aminobutyric acid catabolic process"/>
    <property type="evidence" value="ECO:0007669"/>
    <property type="project" value="TreeGrafter"/>
</dbReference>
<dbReference type="Proteomes" id="UP000272942">
    <property type="component" value="Unassembled WGS sequence"/>
</dbReference>
<dbReference type="PANTHER" id="PTHR43353">
    <property type="entry name" value="SUCCINATE-SEMIALDEHYDE DEHYDROGENASE, MITOCHONDRIAL"/>
    <property type="match status" value="1"/>
</dbReference>
<proteinExistence type="predicted"/>
<evidence type="ECO:0000259" key="2">
    <source>
        <dbReference type="Pfam" id="PF00171"/>
    </source>
</evidence>
<dbReference type="AlphaFoldDB" id="A0A183B2J8"/>
<reference evidence="5" key="1">
    <citation type="submission" date="2016-06" db="UniProtKB">
        <authorList>
            <consortium name="WormBaseParasite"/>
        </authorList>
    </citation>
    <scope>IDENTIFICATION</scope>
</reference>
<dbReference type="PANTHER" id="PTHR43353:SF5">
    <property type="entry name" value="SUCCINATE-SEMIALDEHYDE DEHYDROGENASE, MITOCHONDRIAL"/>
    <property type="match status" value="1"/>
</dbReference>
<evidence type="ECO:0000313" key="3">
    <source>
        <dbReference type="EMBL" id="VDP90705.1"/>
    </source>
</evidence>
<dbReference type="WBParaSite" id="ECPE_0001347201-mRNA-1">
    <property type="protein sequence ID" value="ECPE_0001347201-mRNA-1"/>
    <property type="gene ID" value="ECPE_0001347201"/>
</dbReference>
<dbReference type="Pfam" id="PF00171">
    <property type="entry name" value="Aldedh"/>
    <property type="match status" value="1"/>
</dbReference>
<evidence type="ECO:0000256" key="1">
    <source>
        <dbReference type="ARBA" id="ARBA00023002"/>
    </source>
</evidence>
<dbReference type="InterPro" id="IPR050740">
    <property type="entry name" value="Aldehyde_DH_Superfamily"/>
</dbReference>
<dbReference type="SUPFAM" id="SSF53720">
    <property type="entry name" value="ALDH-like"/>
    <property type="match status" value="1"/>
</dbReference>
<evidence type="ECO:0000313" key="5">
    <source>
        <dbReference type="WBParaSite" id="ECPE_0001347201-mRNA-1"/>
    </source>
</evidence>
<dbReference type="InterPro" id="IPR015590">
    <property type="entry name" value="Aldehyde_DH_dom"/>
</dbReference>